<dbReference type="AlphaFoldDB" id="A0AAN9IX33"/>
<evidence type="ECO:0000256" key="1">
    <source>
        <dbReference type="SAM" id="MobiDB-lite"/>
    </source>
</evidence>
<reference evidence="2 3" key="1">
    <citation type="submission" date="2024-01" db="EMBL/GenBank/DDBJ databases">
        <title>The genomes of 5 underutilized Papilionoideae crops provide insights into root nodulation and disease resistanc.</title>
        <authorList>
            <person name="Yuan L."/>
        </authorList>
    </citation>
    <scope>NUCLEOTIDE SEQUENCE [LARGE SCALE GENOMIC DNA]</scope>
    <source>
        <strain evidence="2">ZHUSHIDOU_FW_LH</strain>
        <tissue evidence="2">Leaf</tissue>
    </source>
</reference>
<feature type="compositionally biased region" description="Basic and acidic residues" evidence="1">
    <location>
        <begin position="68"/>
        <end position="90"/>
    </location>
</feature>
<dbReference type="Proteomes" id="UP001372338">
    <property type="component" value="Unassembled WGS sequence"/>
</dbReference>
<organism evidence="2 3">
    <name type="scientific">Crotalaria pallida</name>
    <name type="common">Smooth rattlebox</name>
    <name type="synonym">Crotalaria striata</name>
    <dbReference type="NCBI Taxonomy" id="3830"/>
    <lineage>
        <taxon>Eukaryota</taxon>
        <taxon>Viridiplantae</taxon>
        <taxon>Streptophyta</taxon>
        <taxon>Embryophyta</taxon>
        <taxon>Tracheophyta</taxon>
        <taxon>Spermatophyta</taxon>
        <taxon>Magnoliopsida</taxon>
        <taxon>eudicotyledons</taxon>
        <taxon>Gunneridae</taxon>
        <taxon>Pentapetalae</taxon>
        <taxon>rosids</taxon>
        <taxon>fabids</taxon>
        <taxon>Fabales</taxon>
        <taxon>Fabaceae</taxon>
        <taxon>Papilionoideae</taxon>
        <taxon>50 kb inversion clade</taxon>
        <taxon>genistoids sensu lato</taxon>
        <taxon>core genistoids</taxon>
        <taxon>Crotalarieae</taxon>
        <taxon>Crotalaria</taxon>
    </lineage>
</organism>
<evidence type="ECO:0000313" key="2">
    <source>
        <dbReference type="EMBL" id="KAK7287488.1"/>
    </source>
</evidence>
<comment type="caution">
    <text evidence="2">The sequence shown here is derived from an EMBL/GenBank/DDBJ whole genome shotgun (WGS) entry which is preliminary data.</text>
</comment>
<evidence type="ECO:0000313" key="3">
    <source>
        <dbReference type="Proteomes" id="UP001372338"/>
    </source>
</evidence>
<name>A0AAN9IX33_CROPI</name>
<accession>A0AAN9IX33</accession>
<dbReference type="EMBL" id="JAYWIO010000001">
    <property type="protein sequence ID" value="KAK7287488.1"/>
    <property type="molecule type" value="Genomic_DNA"/>
</dbReference>
<feature type="region of interest" description="Disordered" evidence="1">
    <location>
        <begin position="65"/>
        <end position="111"/>
    </location>
</feature>
<keyword evidence="3" id="KW-1185">Reference proteome</keyword>
<gene>
    <name evidence="2" type="ORF">RIF29_00768</name>
</gene>
<protein>
    <submittedName>
        <fullName evidence="2">Uncharacterized protein</fullName>
    </submittedName>
</protein>
<proteinExistence type="predicted"/>
<sequence length="111" mass="12332">MTVSGELEDSVVYAGELVPDLGYVVMDGATLSSLPGLSSFYSMEKMMCQEARGAPITVNFSLASTAARKRERERERERAHYRQMEGQGEREGDEYGGGDDERNVMLVDWNG</sequence>